<name>A0A7W6H300_9HYPH</name>
<dbReference type="AlphaFoldDB" id="A0A7W6H300"/>
<keyword evidence="2" id="KW-1185">Reference proteome</keyword>
<organism evidence="1 2">
    <name type="scientific">Aureimonas pseudogalii</name>
    <dbReference type="NCBI Taxonomy" id="1744844"/>
    <lineage>
        <taxon>Bacteria</taxon>
        <taxon>Pseudomonadati</taxon>
        <taxon>Pseudomonadota</taxon>
        <taxon>Alphaproteobacteria</taxon>
        <taxon>Hyphomicrobiales</taxon>
        <taxon>Aurantimonadaceae</taxon>
        <taxon>Aureimonas</taxon>
    </lineage>
</organism>
<reference evidence="1 2" key="1">
    <citation type="submission" date="2020-08" db="EMBL/GenBank/DDBJ databases">
        <title>Genomic Encyclopedia of Type Strains, Phase IV (KMG-IV): sequencing the most valuable type-strain genomes for metagenomic binning, comparative biology and taxonomic classification.</title>
        <authorList>
            <person name="Goeker M."/>
        </authorList>
    </citation>
    <scope>NUCLEOTIDE SEQUENCE [LARGE SCALE GENOMIC DNA]</scope>
    <source>
        <strain evidence="1 2">DSM 102238</strain>
    </source>
</reference>
<dbReference type="RefSeq" id="WP_281383016.1">
    <property type="nucleotide sequence ID" value="NZ_JACIEK010000001.1"/>
</dbReference>
<sequence>MKPIALVLTLLTLAGCAEINKPITPGDTWRERATSDLNTPPR</sequence>
<evidence type="ECO:0000313" key="2">
    <source>
        <dbReference type="Proteomes" id="UP000542776"/>
    </source>
</evidence>
<dbReference type="Proteomes" id="UP000542776">
    <property type="component" value="Unassembled WGS sequence"/>
</dbReference>
<accession>A0A7W6H300</accession>
<protein>
    <submittedName>
        <fullName evidence="1">Uncharacterized protein YceK</fullName>
    </submittedName>
</protein>
<gene>
    <name evidence="1" type="ORF">GGR04_000169</name>
</gene>
<comment type="caution">
    <text evidence="1">The sequence shown here is derived from an EMBL/GenBank/DDBJ whole genome shotgun (WGS) entry which is preliminary data.</text>
</comment>
<dbReference type="PROSITE" id="PS51257">
    <property type="entry name" value="PROKAR_LIPOPROTEIN"/>
    <property type="match status" value="1"/>
</dbReference>
<dbReference type="EMBL" id="JACIEK010000001">
    <property type="protein sequence ID" value="MBB3996348.1"/>
    <property type="molecule type" value="Genomic_DNA"/>
</dbReference>
<evidence type="ECO:0000313" key="1">
    <source>
        <dbReference type="EMBL" id="MBB3996348.1"/>
    </source>
</evidence>
<proteinExistence type="predicted"/>